<accession>A0A8X7WNI9</accession>
<feature type="region of interest" description="Disordered" evidence="1">
    <location>
        <begin position="302"/>
        <end position="327"/>
    </location>
</feature>
<dbReference type="Proteomes" id="UP000886595">
    <property type="component" value="Unassembled WGS sequence"/>
</dbReference>
<reference evidence="2 3" key="1">
    <citation type="submission" date="2020-02" db="EMBL/GenBank/DDBJ databases">
        <authorList>
            <person name="Ma Q."/>
            <person name="Huang Y."/>
            <person name="Song X."/>
            <person name="Pei D."/>
        </authorList>
    </citation>
    <scope>NUCLEOTIDE SEQUENCE [LARGE SCALE GENOMIC DNA]</scope>
    <source>
        <strain evidence="2">Sxm20200214</strain>
        <tissue evidence="2">Leaf</tissue>
    </source>
</reference>
<feature type="compositionally biased region" description="Basic and acidic residues" evidence="1">
    <location>
        <begin position="252"/>
        <end position="264"/>
    </location>
</feature>
<protein>
    <submittedName>
        <fullName evidence="2">Uncharacterized protein</fullName>
    </submittedName>
</protein>
<evidence type="ECO:0000313" key="3">
    <source>
        <dbReference type="Proteomes" id="UP000886595"/>
    </source>
</evidence>
<evidence type="ECO:0000313" key="2">
    <source>
        <dbReference type="EMBL" id="KAG2332657.1"/>
    </source>
</evidence>
<evidence type="ECO:0000256" key="1">
    <source>
        <dbReference type="SAM" id="MobiDB-lite"/>
    </source>
</evidence>
<name>A0A8X7WNI9_BRACI</name>
<gene>
    <name evidence="2" type="ORF">Bca52824_003837</name>
</gene>
<organism evidence="2 3">
    <name type="scientific">Brassica carinata</name>
    <name type="common">Ethiopian mustard</name>
    <name type="synonym">Abyssinian cabbage</name>
    <dbReference type="NCBI Taxonomy" id="52824"/>
    <lineage>
        <taxon>Eukaryota</taxon>
        <taxon>Viridiplantae</taxon>
        <taxon>Streptophyta</taxon>
        <taxon>Embryophyta</taxon>
        <taxon>Tracheophyta</taxon>
        <taxon>Spermatophyta</taxon>
        <taxon>Magnoliopsida</taxon>
        <taxon>eudicotyledons</taxon>
        <taxon>Gunneridae</taxon>
        <taxon>Pentapetalae</taxon>
        <taxon>rosids</taxon>
        <taxon>malvids</taxon>
        <taxon>Brassicales</taxon>
        <taxon>Brassicaceae</taxon>
        <taxon>Brassiceae</taxon>
        <taxon>Brassica</taxon>
    </lineage>
</organism>
<dbReference type="EMBL" id="JAAMPC010000001">
    <property type="protein sequence ID" value="KAG2332657.1"/>
    <property type="molecule type" value="Genomic_DNA"/>
</dbReference>
<keyword evidence="3" id="KW-1185">Reference proteome</keyword>
<sequence>MAAEKKKHLRELLEDDQEPFHLNHYIADLRSQMGYSNLRVKKLKPQNAAVQPPGLFTCESSCFLATHHTNKFPLFELPSPPKKESSEGRVFLCIPARTAAILQEAAARIQKQQSEKDNKTNNRARNRGNAFGLFGSVLKLLTNRKAKPRLGNADANLVLSEPTSSSRRECLVEIGDKCFCESPFHFVLHATPSTSSHQTPHFTSTASSPARRSTEDEDSDETESLEKVRGQGEVDKEEEAKEECSPVSVFDPLEKEEDHHQREVPDHLKLLSCSFEVVQRAKRRLLKKLCRFDKLAGMDPVDLERKMSEEQQDEEKENEESEEEDNMRVYDTDEEYEDVDEAMARESGWVEEERRKKWRMMNAWRVGMGAEEAAEAVVQKDIRGEAGEWTRHRGEVEEAVSEIELSIFIFLIDEFSHELVSSCMNLY</sequence>
<proteinExistence type="predicted"/>
<feature type="compositionally biased region" description="Polar residues" evidence="1">
    <location>
        <begin position="191"/>
        <end position="202"/>
    </location>
</feature>
<dbReference type="OrthoDB" id="1109575at2759"/>
<dbReference type="PANTHER" id="PTHR33623:SF13">
    <property type="entry name" value="NUCLEOLIN-LIKE PROTEIN"/>
    <property type="match status" value="1"/>
</dbReference>
<feature type="compositionally biased region" description="Basic and acidic residues" evidence="1">
    <location>
        <begin position="224"/>
        <end position="244"/>
    </location>
</feature>
<dbReference type="AlphaFoldDB" id="A0A8X7WNI9"/>
<comment type="caution">
    <text evidence="2">The sequence shown here is derived from an EMBL/GenBank/DDBJ whole genome shotgun (WGS) entry which is preliminary data.</text>
</comment>
<dbReference type="PANTHER" id="PTHR33623">
    <property type="entry name" value="OS04G0572500 PROTEIN"/>
    <property type="match status" value="1"/>
</dbReference>
<feature type="compositionally biased region" description="Acidic residues" evidence="1">
    <location>
        <begin position="310"/>
        <end position="325"/>
    </location>
</feature>
<feature type="region of interest" description="Disordered" evidence="1">
    <location>
        <begin position="191"/>
        <end position="264"/>
    </location>
</feature>